<feature type="compositionally biased region" description="Low complexity" evidence="1">
    <location>
        <begin position="146"/>
        <end position="170"/>
    </location>
</feature>
<reference evidence="2 3" key="2">
    <citation type="submission" date="2019-01" db="EMBL/GenBank/DDBJ databases">
        <title>The decoding of complex shrimp genome reveals the adaptation for benthos swimmer, frequently molting mechanism and breeding impact on genome.</title>
        <authorList>
            <person name="Sun Y."/>
            <person name="Gao Y."/>
            <person name="Yu Y."/>
        </authorList>
    </citation>
    <scope>NUCLEOTIDE SEQUENCE [LARGE SCALE GENOMIC DNA]</scope>
    <source>
        <tissue evidence="2">Muscle</tissue>
    </source>
</reference>
<feature type="region of interest" description="Disordered" evidence="1">
    <location>
        <begin position="201"/>
        <end position="227"/>
    </location>
</feature>
<evidence type="ECO:0000313" key="2">
    <source>
        <dbReference type="EMBL" id="ROT81650.1"/>
    </source>
</evidence>
<protein>
    <submittedName>
        <fullName evidence="2">Uncharacterized protein</fullName>
    </submittedName>
</protein>
<name>A0A423TYY1_PENVA</name>
<reference evidence="2 3" key="1">
    <citation type="submission" date="2018-04" db="EMBL/GenBank/DDBJ databases">
        <authorList>
            <person name="Zhang X."/>
            <person name="Yuan J."/>
            <person name="Li F."/>
            <person name="Xiang J."/>
        </authorList>
    </citation>
    <scope>NUCLEOTIDE SEQUENCE [LARGE SCALE GENOMIC DNA]</scope>
    <source>
        <tissue evidence="2">Muscle</tissue>
    </source>
</reference>
<dbReference type="AlphaFoldDB" id="A0A423TYY1"/>
<evidence type="ECO:0000313" key="3">
    <source>
        <dbReference type="Proteomes" id="UP000283509"/>
    </source>
</evidence>
<dbReference type="EMBL" id="QCYY01000942">
    <property type="protein sequence ID" value="ROT81650.1"/>
    <property type="molecule type" value="Genomic_DNA"/>
</dbReference>
<dbReference type="OrthoDB" id="6369083at2759"/>
<feature type="compositionally biased region" description="Polar residues" evidence="1">
    <location>
        <begin position="171"/>
        <end position="180"/>
    </location>
</feature>
<gene>
    <name evidence="2" type="ORF">C7M84_025190</name>
</gene>
<sequence length="383" mass="40025">MVSSVCRGSYPSMTPHASPSRKPLIDPQKDYFSPLQVETSVEYDLPAHIYPPKGSEPILMIHPGYVSAVRARSRAVVTPSPTAMVATSGAARPLAPLQLPNPQQHQQVAGARASRSTQQRTWCMCGNPNCNSSSVKSVNAQSVRNVQSVHSQSASRSVQSQSARSVQNQNIGSVQSQSARSVQNVRDASMMGAEFVAPGLPPSLLARTPTRGTAGGSPKLRAARTRRGLSVASSVNLPDYLGSGRPARVTGGAVHVHPRPRALSTSMGALAAAPAPPMAHQHMGMGASLTTSLDLARAHALTPRSLQPQAPAVSTSSLLHTVGLSRDSGCSVGAETAGGEWASDRTRGLVDSGFCTPVDLTDDFVAGKDAKSTVFARHVSLLP</sequence>
<accession>A0A423TYY1</accession>
<feature type="region of interest" description="Disordered" evidence="1">
    <location>
        <begin position="1"/>
        <end position="27"/>
    </location>
</feature>
<evidence type="ECO:0000256" key="1">
    <source>
        <dbReference type="SAM" id="MobiDB-lite"/>
    </source>
</evidence>
<organism evidence="2 3">
    <name type="scientific">Penaeus vannamei</name>
    <name type="common">Whiteleg shrimp</name>
    <name type="synonym">Litopenaeus vannamei</name>
    <dbReference type="NCBI Taxonomy" id="6689"/>
    <lineage>
        <taxon>Eukaryota</taxon>
        <taxon>Metazoa</taxon>
        <taxon>Ecdysozoa</taxon>
        <taxon>Arthropoda</taxon>
        <taxon>Crustacea</taxon>
        <taxon>Multicrustacea</taxon>
        <taxon>Malacostraca</taxon>
        <taxon>Eumalacostraca</taxon>
        <taxon>Eucarida</taxon>
        <taxon>Decapoda</taxon>
        <taxon>Dendrobranchiata</taxon>
        <taxon>Penaeoidea</taxon>
        <taxon>Penaeidae</taxon>
        <taxon>Penaeus</taxon>
    </lineage>
</organism>
<feature type="region of interest" description="Disordered" evidence="1">
    <location>
        <begin position="141"/>
        <end position="180"/>
    </location>
</feature>
<keyword evidence="3" id="KW-1185">Reference proteome</keyword>
<proteinExistence type="predicted"/>
<dbReference type="Proteomes" id="UP000283509">
    <property type="component" value="Unassembled WGS sequence"/>
</dbReference>
<comment type="caution">
    <text evidence="2">The sequence shown here is derived from an EMBL/GenBank/DDBJ whole genome shotgun (WGS) entry which is preliminary data.</text>
</comment>